<evidence type="ECO:0000259" key="6">
    <source>
        <dbReference type="Pfam" id="PF03131"/>
    </source>
</evidence>
<dbReference type="CDD" id="cd14691">
    <property type="entry name" value="bZIP_XBP1"/>
    <property type="match status" value="1"/>
</dbReference>
<keyword evidence="2" id="KW-0238">DNA-binding</keyword>
<dbReference type="AlphaFoldDB" id="A0A1S8XAE7"/>
<dbReference type="Gene3D" id="1.10.880.10">
    <property type="entry name" value="Transcription factor, Skn-1-like, DNA-binding domain"/>
    <property type="match status" value="1"/>
</dbReference>
<proteinExistence type="predicted"/>
<evidence type="ECO:0000313" key="7">
    <source>
        <dbReference type="EMBL" id="OON23700.1"/>
    </source>
</evidence>
<dbReference type="GO" id="GO:0003677">
    <property type="term" value="F:DNA binding"/>
    <property type="evidence" value="ECO:0007669"/>
    <property type="project" value="UniProtKB-KW"/>
</dbReference>
<evidence type="ECO:0000313" key="8">
    <source>
        <dbReference type="Proteomes" id="UP000243686"/>
    </source>
</evidence>
<keyword evidence="8" id="KW-1185">Reference proteome</keyword>
<dbReference type="InterPro" id="IPR008917">
    <property type="entry name" value="TF_DNA-bd_sf"/>
</dbReference>
<protein>
    <recommendedName>
        <fullName evidence="6">Basic leucine zipper domain-containing protein</fullName>
    </recommendedName>
</protein>
<name>A0A1S8XAE7_OPIVI</name>
<dbReference type="EMBL" id="KV891503">
    <property type="protein sequence ID" value="OON23700.1"/>
    <property type="molecule type" value="Genomic_DNA"/>
</dbReference>
<reference evidence="7 8" key="1">
    <citation type="submission" date="2015-03" db="EMBL/GenBank/DDBJ databases">
        <title>Draft genome of the nematode, Opisthorchis viverrini.</title>
        <authorList>
            <person name="Mitreva M."/>
        </authorList>
    </citation>
    <scope>NUCLEOTIDE SEQUENCE [LARGE SCALE GENOMIC DNA]</scope>
    <source>
        <strain evidence="7">Khon Kaen</strain>
    </source>
</reference>
<dbReference type="Proteomes" id="UP000243686">
    <property type="component" value="Unassembled WGS sequence"/>
</dbReference>
<dbReference type="InterPro" id="IPR004826">
    <property type="entry name" value="bZIP_Maf"/>
</dbReference>
<gene>
    <name evidence="7" type="ORF">X801_00385</name>
</gene>
<feature type="compositionally biased region" description="Polar residues" evidence="5">
    <location>
        <begin position="347"/>
        <end position="359"/>
    </location>
</feature>
<dbReference type="Pfam" id="PF03131">
    <property type="entry name" value="bZIP_Maf"/>
    <property type="match status" value="1"/>
</dbReference>
<dbReference type="GO" id="GO:0006355">
    <property type="term" value="P:regulation of DNA-templated transcription"/>
    <property type="evidence" value="ECO:0007669"/>
    <property type="project" value="InterPro"/>
</dbReference>
<feature type="coiled-coil region" evidence="4">
    <location>
        <begin position="556"/>
        <end position="597"/>
    </location>
</feature>
<dbReference type="SUPFAM" id="SSF47454">
    <property type="entry name" value="A DNA-binding domain in eukaryotic transcription factors"/>
    <property type="match status" value="1"/>
</dbReference>
<keyword evidence="1" id="KW-0805">Transcription regulation</keyword>
<evidence type="ECO:0000256" key="4">
    <source>
        <dbReference type="SAM" id="Coils"/>
    </source>
</evidence>
<sequence length="632" mass="69110">MEAWEYWKLPVSVVPLQLVIASITTAGRFLSLIALAIVSNDYPWKPCKLGLDFDVFSWVTPSNPRVGVHVNVLLHELYPAKEASAAGPVDLDGRLSPQVGSTLLLVFNILKDFIQALQKIDLEGLPNNLDESSFIFQPTDLSTCSTSWTPNLNCKPSPSNDDTVELLPVSRCTPSPAVEPMFSPMSADPLWSDTDKVEVINPDTTASSEIPELPGLIDPRSDIAATVGVEGACLSLHAPSTITSLQSENPTNTAEDDDLDAKILPPSVLSLTSGAPNIWTVGGCNTHESPTVCFKNNVEPVRPFPRVLRLNSDMLFGTTSSNEAKVNSEDPIPENVQPTDCPVVASNCVSSTPTENLSRTSRRKSVLKPLQVGQRRSRSTSFSSTSDLEPLSGSSQNSELSYRPFILKQSPGPSNRTSGPIKRISLCSVSSKSCGSLSTNGSLFESTGDISVFDREESSTPSPFQHGGSLSSDFIASQRSLSRRGDYVQRDIAALEHAHVPFSYEEIVGASNEKFREMKSTPYLTPHQMDVLITARKRATNRQAAERCRRLKLATRDDLSEQLAALRTERQVLVRQIAQARQRKQRASDALLAEQKRVLSLLCGPEGDRLKYSDWRVRLTHDDEVVVVAVGR</sequence>
<evidence type="ECO:0000256" key="2">
    <source>
        <dbReference type="ARBA" id="ARBA00023125"/>
    </source>
</evidence>
<evidence type="ECO:0000256" key="5">
    <source>
        <dbReference type="SAM" id="MobiDB-lite"/>
    </source>
</evidence>
<evidence type="ECO:0000256" key="1">
    <source>
        <dbReference type="ARBA" id="ARBA00023015"/>
    </source>
</evidence>
<keyword evidence="4" id="KW-0175">Coiled coil</keyword>
<accession>A0A1S8XAE7</accession>
<feature type="domain" description="Basic leucine zipper" evidence="6">
    <location>
        <begin position="503"/>
        <end position="590"/>
    </location>
</feature>
<organism evidence="7 8">
    <name type="scientific">Opisthorchis viverrini</name>
    <name type="common">Southeast Asian liver fluke</name>
    <dbReference type="NCBI Taxonomy" id="6198"/>
    <lineage>
        <taxon>Eukaryota</taxon>
        <taxon>Metazoa</taxon>
        <taxon>Spiralia</taxon>
        <taxon>Lophotrochozoa</taxon>
        <taxon>Platyhelminthes</taxon>
        <taxon>Trematoda</taxon>
        <taxon>Digenea</taxon>
        <taxon>Opisthorchiida</taxon>
        <taxon>Opisthorchiata</taxon>
        <taxon>Opisthorchiidae</taxon>
        <taxon>Opisthorchis</taxon>
    </lineage>
</organism>
<evidence type="ECO:0000256" key="3">
    <source>
        <dbReference type="ARBA" id="ARBA00023163"/>
    </source>
</evidence>
<keyword evidence="3" id="KW-0804">Transcription</keyword>
<feature type="region of interest" description="Disordered" evidence="5">
    <location>
        <begin position="321"/>
        <end position="398"/>
    </location>
</feature>